<dbReference type="EMBL" id="BAAFSF010000004">
    <property type="protein sequence ID" value="GAB1252230.1"/>
    <property type="molecule type" value="Genomic_DNA"/>
</dbReference>
<evidence type="ECO:0000256" key="4">
    <source>
        <dbReference type="SAM" id="SignalP"/>
    </source>
</evidence>
<proteinExistence type="predicted"/>
<dbReference type="SUPFAM" id="SSF52058">
    <property type="entry name" value="L domain-like"/>
    <property type="match status" value="2"/>
</dbReference>
<dbReference type="InterPro" id="IPR052574">
    <property type="entry name" value="CDIRP"/>
</dbReference>
<dbReference type="Pfam" id="PF13516">
    <property type="entry name" value="LRR_6"/>
    <property type="match status" value="2"/>
</dbReference>
<organism evidence="5 6">
    <name type="scientific">Porphyromonas miyakawae</name>
    <dbReference type="NCBI Taxonomy" id="3137470"/>
    <lineage>
        <taxon>Bacteria</taxon>
        <taxon>Pseudomonadati</taxon>
        <taxon>Bacteroidota</taxon>
        <taxon>Bacteroidia</taxon>
        <taxon>Bacteroidales</taxon>
        <taxon>Porphyromonadaceae</taxon>
        <taxon>Porphyromonas</taxon>
    </lineage>
</organism>
<keyword evidence="6" id="KW-1185">Reference proteome</keyword>
<accession>A0ABQ0E3D8</accession>
<feature type="signal peptide" evidence="4">
    <location>
        <begin position="1"/>
        <end position="23"/>
    </location>
</feature>
<keyword evidence="1" id="KW-0433">Leucine-rich repeat</keyword>
<keyword evidence="4" id="KW-0732">Signal</keyword>
<comment type="caution">
    <text evidence="5">The sequence shown here is derived from an EMBL/GenBank/DDBJ whole genome shotgun (WGS) entry which is preliminary data.</text>
</comment>
<dbReference type="Proteomes" id="UP001628220">
    <property type="component" value="Unassembled WGS sequence"/>
</dbReference>
<name>A0ABQ0E3D8_9PORP</name>
<dbReference type="RefSeq" id="WP_411915991.1">
    <property type="nucleotide sequence ID" value="NZ_BAAFSF010000004.1"/>
</dbReference>
<evidence type="ECO:0000256" key="2">
    <source>
        <dbReference type="ARBA" id="ARBA00022737"/>
    </source>
</evidence>
<evidence type="ECO:0000256" key="1">
    <source>
        <dbReference type="ARBA" id="ARBA00022614"/>
    </source>
</evidence>
<evidence type="ECO:0000313" key="5">
    <source>
        <dbReference type="EMBL" id="GAB1252230.1"/>
    </source>
</evidence>
<evidence type="ECO:0008006" key="7">
    <source>
        <dbReference type="Google" id="ProtNLM"/>
    </source>
</evidence>
<evidence type="ECO:0000256" key="3">
    <source>
        <dbReference type="SAM" id="MobiDB-lite"/>
    </source>
</evidence>
<feature type="chain" id="PRO_5047320304" description="Leucine Rich Repeat protein" evidence="4">
    <location>
        <begin position="24"/>
        <end position="581"/>
    </location>
</feature>
<protein>
    <recommendedName>
        <fullName evidence="7">Leucine Rich Repeat protein</fullName>
    </recommendedName>
</protein>
<dbReference type="Gene3D" id="3.80.10.10">
    <property type="entry name" value="Ribonuclease Inhibitor"/>
    <property type="match status" value="2"/>
</dbReference>
<dbReference type="PANTHER" id="PTHR47566:SF1">
    <property type="entry name" value="PROTEIN NUD1"/>
    <property type="match status" value="1"/>
</dbReference>
<reference evidence="5 6" key="1">
    <citation type="journal article" date="2025" name="Int. J. Syst. Evol. Microbiol.">
        <title>Desulfovibrio falkowii sp. nov., Porphyromonas miyakawae sp. nov., Mediterraneibacter flintii sp. nov. and Owariibacterium komagatae gen. nov., sp. nov., isolated from human faeces.</title>
        <authorList>
            <person name="Hamaguchi T."/>
            <person name="Ohara M."/>
            <person name="Hisatomi A."/>
            <person name="Sekiguchi K."/>
            <person name="Takeda J.I."/>
            <person name="Ueyama J."/>
            <person name="Ito M."/>
            <person name="Nishiwaki H."/>
            <person name="Ogi T."/>
            <person name="Hirayama M."/>
            <person name="Ohkuma M."/>
            <person name="Sakamoto M."/>
            <person name="Ohno K."/>
        </authorList>
    </citation>
    <scope>NUCLEOTIDE SEQUENCE [LARGE SCALE GENOMIC DNA]</scope>
    <source>
        <strain evidence="5 6">13CB11C</strain>
    </source>
</reference>
<evidence type="ECO:0000313" key="6">
    <source>
        <dbReference type="Proteomes" id="UP001628220"/>
    </source>
</evidence>
<gene>
    <name evidence="5" type="ORF">Tsumi_13360</name>
</gene>
<keyword evidence="2" id="KW-0677">Repeat</keyword>
<feature type="region of interest" description="Disordered" evidence="3">
    <location>
        <begin position="458"/>
        <end position="481"/>
    </location>
</feature>
<sequence length="581" mass="63365">MKQYYHFFATIVACLAIVSPIKAQQVIKMTTVAKVGTATSFGLAAAQENTPVRIDWGDGQFVSYTIGKDFSEPKSASKGKNFVIEGDVTRLNVISSKLTTLDVSGCPSLEVLMAAYNYIGEINLTRNTELRNIELFGNSLKSLDVTKCPKLQRLVVSGNFLDALNVTECTELTYFDCARMARLNTIDLSQCHKLTNVIINECNIEHFKIATDAPLQEFLADKNNFVVLDLSSFNQLTTVSCSDNKRLTSLKITSPELTSLNAMNGALRGIDLSKSTKLSYLMLGGNASLTALDVTACPQITDLGVSECDLSTIDLSKQSKIINLWINKNKKLTKLDVSACPVIEQLQAKECALKELILPSDPAKLKKMLLPRNQLAEIQLKNLTALKTLDLGTNQFKKVDLSGCPALEVFSIRNCHLSALDLSHNTKLMMVGFHQNGMTSEQLNAVYKTLRTLPKKSGKVNLLNGENDKDKGAKSSDTSIATDKNWTPKVIGDGSGSDLSADELTKATDLTIRTANRTIMVSGTATGRLMIYDLSGRCLFQGEKGEAMLQVTLPATGSYLASFIDAESGTLLSEKLYLSDK</sequence>
<dbReference type="InterPro" id="IPR032675">
    <property type="entry name" value="LRR_dom_sf"/>
</dbReference>
<dbReference type="InterPro" id="IPR001611">
    <property type="entry name" value="Leu-rich_rpt"/>
</dbReference>
<dbReference type="PANTHER" id="PTHR47566">
    <property type="match status" value="1"/>
</dbReference>